<feature type="domain" description="Capsular polysaccharide assembling protein CapF C-terminal" evidence="2">
    <location>
        <begin position="263"/>
        <end position="373"/>
    </location>
</feature>
<dbReference type="InterPro" id="IPR029303">
    <property type="entry name" value="CapF_C"/>
</dbReference>
<evidence type="ECO:0000259" key="2">
    <source>
        <dbReference type="Pfam" id="PF14667"/>
    </source>
</evidence>
<dbReference type="InterPro" id="IPR014710">
    <property type="entry name" value="RmlC-like_jellyroll"/>
</dbReference>
<dbReference type="CDD" id="cd07007">
    <property type="entry name" value="cupin_CapF-like_C"/>
    <property type="match status" value="1"/>
</dbReference>
<dbReference type="SUPFAM" id="SSF51182">
    <property type="entry name" value="RmlC-like cupins"/>
    <property type="match status" value="1"/>
</dbReference>
<accession>A0A3B0TWQ4</accession>
<dbReference type="PANTHER" id="PTHR43245">
    <property type="entry name" value="BIFUNCTIONAL POLYMYXIN RESISTANCE PROTEIN ARNA"/>
    <property type="match status" value="1"/>
</dbReference>
<name>A0A3B0TWQ4_9ZZZZ</name>
<dbReference type="InterPro" id="IPR036291">
    <property type="entry name" value="NAD(P)-bd_dom_sf"/>
</dbReference>
<evidence type="ECO:0000313" key="3">
    <source>
        <dbReference type="EMBL" id="VAW21230.1"/>
    </source>
</evidence>
<dbReference type="Pfam" id="PF14667">
    <property type="entry name" value="Polysacc_synt_C"/>
    <property type="match status" value="1"/>
</dbReference>
<gene>
    <name evidence="3" type="ORF">MNBD_BACTEROID01-1646</name>
</gene>
<dbReference type="Gene3D" id="3.40.50.720">
    <property type="entry name" value="NAD(P)-binding Rossmann-like Domain"/>
    <property type="match status" value="1"/>
</dbReference>
<proteinExistence type="predicted"/>
<dbReference type="SUPFAM" id="SSF51735">
    <property type="entry name" value="NAD(P)-binding Rossmann-fold domains"/>
    <property type="match status" value="1"/>
</dbReference>
<protein>
    <submittedName>
        <fullName evidence="3">Capsular polysaccharide synthesis enzyme Cap5F</fullName>
    </submittedName>
</protein>
<dbReference type="Pfam" id="PF01370">
    <property type="entry name" value="Epimerase"/>
    <property type="match status" value="1"/>
</dbReference>
<dbReference type="AlphaFoldDB" id="A0A3B0TWQ4"/>
<feature type="domain" description="NAD-dependent epimerase/dehydratase" evidence="1">
    <location>
        <begin position="6"/>
        <end position="190"/>
    </location>
</feature>
<reference evidence="3" key="1">
    <citation type="submission" date="2018-06" db="EMBL/GenBank/DDBJ databases">
        <authorList>
            <person name="Zhirakovskaya E."/>
        </authorList>
    </citation>
    <scope>NUCLEOTIDE SEQUENCE</scope>
</reference>
<dbReference type="InterPro" id="IPR011051">
    <property type="entry name" value="RmlC_Cupin_sf"/>
</dbReference>
<sequence>MIRVGITGQSGFIGAHLSNLLNLEKETISIVPFHDDYFESMEELSGFVKQCDTIVHLAAMNRHEKPKVMYDTNIRLVKNLVRSCENTNSKPHIIFSSSIQESLGNLYGKSKYDGRMLFREWALKNGAKFTGLVIPNVFGPFGAPYFNSVVATFCHQLTHGGQPQVQIDKKLQLIYINDLCNVFIKAIKQQLPGQNEEGSKYLVQHTSEKNVSEILEILVSFKEGYFNRGVIPNIDNPFKRDLFNTFLCYINLEEYFPVPLKINTDSRGDFVETIKLNSGGQVSFSTTKPGITRGNHFHTRKVERFAVIKGKARIELRKTGSNTRYSFEIDGSQPAYIDIPVWHTHNITNVGNNDLYTIFWVNEIYGQNDPDSYFEEV</sequence>
<dbReference type="InterPro" id="IPR050177">
    <property type="entry name" value="Lipid_A_modif_metabolic_enz"/>
</dbReference>
<dbReference type="EMBL" id="UOEP01000139">
    <property type="protein sequence ID" value="VAW21230.1"/>
    <property type="molecule type" value="Genomic_DNA"/>
</dbReference>
<organism evidence="3">
    <name type="scientific">hydrothermal vent metagenome</name>
    <dbReference type="NCBI Taxonomy" id="652676"/>
    <lineage>
        <taxon>unclassified sequences</taxon>
        <taxon>metagenomes</taxon>
        <taxon>ecological metagenomes</taxon>
    </lineage>
</organism>
<dbReference type="Gene3D" id="2.60.120.10">
    <property type="entry name" value="Jelly Rolls"/>
    <property type="match status" value="1"/>
</dbReference>
<dbReference type="InterPro" id="IPR001509">
    <property type="entry name" value="Epimerase_deHydtase"/>
</dbReference>
<evidence type="ECO:0000259" key="1">
    <source>
        <dbReference type="Pfam" id="PF01370"/>
    </source>
</evidence>